<dbReference type="AlphaFoldDB" id="A0A974DPE2"/>
<evidence type="ECO:0000313" key="3">
    <source>
        <dbReference type="Proteomes" id="UP000694892"/>
    </source>
</evidence>
<protein>
    <submittedName>
        <fullName evidence="2">Uncharacterized protein</fullName>
    </submittedName>
</protein>
<feature type="region of interest" description="Disordered" evidence="1">
    <location>
        <begin position="1"/>
        <end position="25"/>
    </location>
</feature>
<proteinExistence type="predicted"/>
<feature type="non-terminal residue" evidence="2">
    <location>
        <position position="1"/>
    </location>
</feature>
<reference evidence="3" key="1">
    <citation type="journal article" date="2016" name="Nature">
        <title>Genome evolution in the allotetraploid frog Xenopus laevis.</title>
        <authorList>
            <person name="Session A.M."/>
            <person name="Uno Y."/>
            <person name="Kwon T."/>
            <person name="Chapman J.A."/>
            <person name="Toyoda A."/>
            <person name="Takahashi S."/>
            <person name="Fukui A."/>
            <person name="Hikosaka A."/>
            <person name="Suzuki A."/>
            <person name="Kondo M."/>
            <person name="van Heeringen S.J."/>
            <person name="Quigley I."/>
            <person name="Heinz S."/>
            <person name="Ogino H."/>
            <person name="Ochi H."/>
            <person name="Hellsten U."/>
            <person name="Lyons J.B."/>
            <person name="Simakov O."/>
            <person name="Putnam N."/>
            <person name="Stites J."/>
            <person name="Kuroki Y."/>
            <person name="Tanaka T."/>
            <person name="Michiue T."/>
            <person name="Watanabe M."/>
            <person name="Bogdanovic O."/>
            <person name="Lister R."/>
            <person name="Georgiou G."/>
            <person name="Paranjpe S.S."/>
            <person name="van Kruijsbergen I."/>
            <person name="Shu S."/>
            <person name="Carlson J."/>
            <person name="Kinoshita T."/>
            <person name="Ohta Y."/>
            <person name="Mawaribuchi S."/>
            <person name="Jenkins J."/>
            <person name="Grimwood J."/>
            <person name="Schmutz J."/>
            <person name="Mitros T."/>
            <person name="Mozaffari S.V."/>
            <person name="Suzuki Y."/>
            <person name="Haramoto Y."/>
            <person name="Yamamoto T.S."/>
            <person name="Takagi C."/>
            <person name="Heald R."/>
            <person name="Miller K."/>
            <person name="Haudenschild C."/>
            <person name="Kitzman J."/>
            <person name="Nakayama T."/>
            <person name="Izutsu Y."/>
            <person name="Robert J."/>
            <person name="Fortriede J."/>
            <person name="Burns K."/>
            <person name="Lotay V."/>
            <person name="Karimi K."/>
            <person name="Yasuoka Y."/>
            <person name="Dichmann D.S."/>
            <person name="Flajnik M.F."/>
            <person name="Houston D.W."/>
            <person name="Shendure J."/>
            <person name="DuPasquier L."/>
            <person name="Vize P.D."/>
            <person name="Zorn A.M."/>
            <person name="Ito M."/>
            <person name="Marcotte E.M."/>
            <person name="Wallingford J.B."/>
            <person name="Ito Y."/>
            <person name="Asashima M."/>
            <person name="Ueno N."/>
            <person name="Matsuda Y."/>
            <person name="Veenstra G.J."/>
            <person name="Fujiyama A."/>
            <person name="Harland R.M."/>
            <person name="Taira M."/>
            <person name="Rokhsar D.S."/>
        </authorList>
    </citation>
    <scope>NUCLEOTIDE SEQUENCE [LARGE SCALE GENOMIC DNA]</scope>
    <source>
        <strain evidence="3">J</strain>
    </source>
</reference>
<dbReference type="Proteomes" id="UP000694892">
    <property type="component" value="Chromosome 2L"/>
</dbReference>
<sequence length="272" mass="32067">TPTFRDPPLSESQVEKELTSLQDEDDDWKLVSENAAQIRCNEPGESTHVSELYHLEWGKISLAGEKDWVANIPKLKVDPTMATAPGWEEYDGESPELDDQPAPKEFMSRSFTAPPRIGPEEEKDFWVLPGRADPNIFRSVSRVQWVINFRVYRKWGYFMPYAPLWVYEKVAASYEDWLIDEILRKEKMHHSCLTNQNEVRRKQDWEYLCSIERDWWYGRTILKNVVKSCGKYNPTKYFSLEVYEGDGQWVDKPPPKYSIPYEDTKARFLHMI</sequence>
<accession>A0A974DPE2</accession>
<name>A0A974DPE2_XENLA</name>
<evidence type="ECO:0000256" key="1">
    <source>
        <dbReference type="SAM" id="MobiDB-lite"/>
    </source>
</evidence>
<organism evidence="2 3">
    <name type="scientific">Xenopus laevis</name>
    <name type="common">African clawed frog</name>
    <dbReference type="NCBI Taxonomy" id="8355"/>
    <lineage>
        <taxon>Eukaryota</taxon>
        <taxon>Metazoa</taxon>
        <taxon>Chordata</taxon>
        <taxon>Craniata</taxon>
        <taxon>Vertebrata</taxon>
        <taxon>Euteleostomi</taxon>
        <taxon>Amphibia</taxon>
        <taxon>Batrachia</taxon>
        <taxon>Anura</taxon>
        <taxon>Pipoidea</taxon>
        <taxon>Pipidae</taxon>
        <taxon>Xenopodinae</taxon>
        <taxon>Xenopus</taxon>
        <taxon>Xenopus</taxon>
    </lineage>
</organism>
<evidence type="ECO:0000313" key="2">
    <source>
        <dbReference type="EMBL" id="OCT95095.1"/>
    </source>
</evidence>
<dbReference type="EMBL" id="CM004468">
    <property type="protein sequence ID" value="OCT95095.1"/>
    <property type="molecule type" value="Genomic_DNA"/>
</dbReference>
<gene>
    <name evidence="2" type="ORF">XELAEV_180127792mg</name>
</gene>